<organism evidence="2 3">
    <name type="scientific">Chryseobacterium formosus</name>
    <dbReference type="NCBI Taxonomy" id="1537363"/>
    <lineage>
        <taxon>Bacteria</taxon>
        <taxon>Pseudomonadati</taxon>
        <taxon>Bacteroidota</taxon>
        <taxon>Flavobacteriia</taxon>
        <taxon>Flavobacteriales</taxon>
        <taxon>Weeksellaceae</taxon>
        <taxon>Chryseobacterium group</taxon>
        <taxon>Chryseobacterium</taxon>
    </lineage>
</organism>
<feature type="non-terminal residue" evidence="2">
    <location>
        <position position="519"/>
    </location>
</feature>
<gene>
    <name evidence="2" type="ORF">OF897_21450</name>
</gene>
<dbReference type="InterPro" id="IPR045619">
    <property type="entry name" value="DUF6443"/>
</dbReference>
<name>A0ABT3XXU2_9FLAO</name>
<sequence>MGLSHAQTLNLSTNENYVYTKTYLTDPAGSTPKSVESVQYLDGLGRPKQAVNIKASPLGRDVVTHFVYDQYGRQAQDFLPVPQSGTGNGAIVSSPLANATQADIYGSEIIFSKKEFEASPLDRVLEQKQVGTAWSNKPVKFGYEANENGEVKKYVATFDYAGFNSIITLSPTPYGAGQLYKNTVTDEDGNKTIEFKNGQGQVLLVRKMLDATTEADTYYVYNDYNQLAYVIPPLAVAANSVDTTTLNNLCYQYKYDSRNRLVEKKLPGKGWEFMVYDKQDRLVGTRDSNLEEKGQWLFTKYDQFGRVAFTGISTGGDRLTEQTDADLKGSNNMNRNDTSGFTHEGMTVYYTGRAYPSDSKYLKLLTISYYDKYAPYSFNPAFPTTVFSVPIITDNSINSDVSTKSLPVMSLVKNIEDDNWTKNYTWYDSKGRPLATHSINHLGGYTKTESLLDFSGTPQQVVTRHKRLNTDTERVITENFTYDNQNRLLTHTHQVDANPVEYLAQNKYNELSQLESKKV</sequence>
<feature type="domain" description="DUF6443" evidence="1">
    <location>
        <begin position="25"/>
        <end position="142"/>
    </location>
</feature>
<protein>
    <submittedName>
        <fullName evidence="2">DUF6443 domain-containing protein</fullName>
    </submittedName>
</protein>
<evidence type="ECO:0000313" key="2">
    <source>
        <dbReference type="EMBL" id="MCX8526483.1"/>
    </source>
</evidence>
<accession>A0ABT3XXU2</accession>
<dbReference type="Proteomes" id="UP001073122">
    <property type="component" value="Unassembled WGS sequence"/>
</dbReference>
<dbReference type="RefSeq" id="WP_267267705.1">
    <property type="nucleotide sequence ID" value="NZ_JAOVZW010000047.1"/>
</dbReference>
<keyword evidence="3" id="KW-1185">Reference proteome</keyword>
<evidence type="ECO:0000313" key="3">
    <source>
        <dbReference type="Proteomes" id="UP001073122"/>
    </source>
</evidence>
<evidence type="ECO:0000259" key="1">
    <source>
        <dbReference type="Pfam" id="PF20041"/>
    </source>
</evidence>
<proteinExistence type="predicted"/>
<reference evidence="2" key="1">
    <citation type="submission" date="2022-10" db="EMBL/GenBank/DDBJ databases">
        <title>Chryseobacterium sp. nov., a novel bacterial species.</title>
        <authorList>
            <person name="Cao Y."/>
        </authorList>
    </citation>
    <scope>NUCLEOTIDE SEQUENCE</scope>
    <source>
        <strain evidence="2">CCTCC AB2015118</strain>
    </source>
</reference>
<dbReference type="Pfam" id="PF20041">
    <property type="entry name" value="DUF6443"/>
    <property type="match status" value="1"/>
</dbReference>
<dbReference type="EMBL" id="JAOVZW010000047">
    <property type="protein sequence ID" value="MCX8526483.1"/>
    <property type="molecule type" value="Genomic_DNA"/>
</dbReference>
<comment type="caution">
    <text evidence="2">The sequence shown here is derived from an EMBL/GenBank/DDBJ whole genome shotgun (WGS) entry which is preliminary data.</text>
</comment>
<dbReference type="Gene3D" id="2.180.10.10">
    <property type="entry name" value="RHS repeat-associated core"/>
    <property type="match status" value="1"/>
</dbReference>